<dbReference type="InterPro" id="IPR004045">
    <property type="entry name" value="Glutathione_S-Trfase_N"/>
</dbReference>
<evidence type="ECO:0000259" key="1">
    <source>
        <dbReference type="PROSITE" id="PS50404"/>
    </source>
</evidence>
<reference evidence="2 3" key="1">
    <citation type="submission" date="2015-01" db="EMBL/GenBank/DDBJ databases">
        <title>The Genome Sequence of Exophiala xenobiotica CBS118157.</title>
        <authorList>
            <consortium name="The Broad Institute Genomics Platform"/>
            <person name="Cuomo C."/>
            <person name="de Hoog S."/>
            <person name="Gorbushina A."/>
            <person name="Stielow B."/>
            <person name="Teixiera M."/>
            <person name="Abouelleil A."/>
            <person name="Chapman S.B."/>
            <person name="Priest M."/>
            <person name="Young S.K."/>
            <person name="Wortman J."/>
            <person name="Nusbaum C."/>
            <person name="Birren B."/>
        </authorList>
    </citation>
    <scope>NUCLEOTIDE SEQUENCE [LARGE SCALE GENOMIC DNA]</scope>
    <source>
        <strain evidence="2 3">CBS 118157</strain>
    </source>
</reference>
<dbReference type="GO" id="GO:0005737">
    <property type="term" value="C:cytoplasm"/>
    <property type="evidence" value="ECO:0007669"/>
    <property type="project" value="TreeGrafter"/>
</dbReference>
<dbReference type="InterPro" id="IPR036249">
    <property type="entry name" value="Thioredoxin-like_sf"/>
</dbReference>
<dbReference type="RefSeq" id="XP_013311823.1">
    <property type="nucleotide sequence ID" value="XM_013456369.1"/>
</dbReference>
<sequence length="64" mass="7230">MAPKITLYTAHHCPYAHRTQIALRELGLEFATVLIDIMIPRTHEYLTINPGGMVPALTDRLRTS</sequence>
<protein>
    <recommendedName>
        <fullName evidence="1">GST N-terminal domain-containing protein</fullName>
    </recommendedName>
</protein>
<dbReference type="EMBL" id="KN847322">
    <property type="protein sequence ID" value="KIW51239.1"/>
    <property type="molecule type" value="Genomic_DNA"/>
</dbReference>
<dbReference type="Proteomes" id="UP000054342">
    <property type="component" value="Unassembled WGS sequence"/>
</dbReference>
<organism evidence="2 3">
    <name type="scientific">Exophiala xenobiotica</name>
    <dbReference type="NCBI Taxonomy" id="348802"/>
    <lineage>
        <taxon>Eukaryota</taxon>
        <taxon>Fungi</taxon>
        <taxon>Dikarya</taxon>
        <taxon>Ascomycota</taxon>
        <taxon>Pezizomycotina</taxon>
        <taxon>Eurotiomycetes</taxon>
        <taxon>Chaetothyriomycetidae</taxon>
        <taxon>Chaetothyriales</taxon>
        <taxon>Herpotrichiellaceae</taxon>
        <taxon>Exophiala</taxon>
    </lineage>
</organism>
<dbReference type="GeneID" id="25331889"/>
<keyword evidence="3" id="KW-1185">Reference proteome</keyword>
<dbReference type="AlphaFoldDB" id="A0A0D2ETT7"/>
<dbReference type="Pfam" id="PF13409">
    <property type="entry name" value="GST_N_2"/>
    <property type="match status" value="1"/>
</dbReference>
<evidence type="ECO:0000313" key="2">
    <source>
        <dbReference type="EMBL" id="KIW51239.1"/>
    </source>
</evidence>
<dbReference type="PANTHER" id="PTHR43968:SF8">
    <property type="entry name" value="S-TRANSFERASE, PUTATIVE (AFU_ORTHOLOGUE AFUA_2G00590)-RELATED"/>
    <property type="match status" value="1"/>
</dbReference>
<name>A0A0D2ETT7_9EURO</name>
<dbReference type="InterPro" id="IPR050983">
    <property type="entry name" value="GST_Omega/HSP26"/>
</dbReference>
<dbReference type="PROSITE" id="PS50404">
    <property type="entry name" value="GST_NTER"/>
    <property type="match status" value="1"/>
</dbReference>
<proteinExistence type="predicted"/>
<dbReference type="Gene3D" id="3.40.30.10">
    <property type="entry name" value="Glutaredoxin"/>
    <property type="match status" value="1"/>
</dbReference>
<dbReference type="STRING" id="348802.A0A0D2ETT7"/>
<dbReference type="HOGENOM" id="CLU_2867663_0_0_1"/>
<dbReference type="SUPFAM" id="SSF52833">
    <property type="entry name" value="Thioredoxin-like"/>
    <property type="match status" value="1"/>
</dbReference>
<gene>
    <name evidence="2" type="ORF">PV05_09981</name>
</gene>
<evidence type="ECO:0000313" key="3">
    <source>
        <dbReference type="Proteomes" id="UP000054342"/>
    </source>
</evidence>
<feature type="domain" description="GST N-terminal" evidence="1">
    <location>
        <begin position="3"/>
        <end position="64"/>
    </location>
</feature>
<dbReference type="PANTHER" id="PTHR43968">
    <property type="match status" value="1"/>
</dbReference>
<dbReference type="OrthoDB" id="202840at2759"/>
<accession>A0A0D2ETT7</accession>
<dbReference type="CDD" id="cd00570">
    <property type="entry name" value="GST_N_family"/>
    <property type="match status" value="1"/>
</dbReference>